<dbReference type="EMBL" id="JAJUBC010000010">
    <property type="protein sequence ID" value="MDD1793554.1"/>
    <property type="molecule type" value="Genomic_DNA"/>
</dbReference>
<feature type="domain" description="Anti-sigma-28 factor FlgM C-terminal" evidence="9">
    <location>
        <begin position="33"/>
        <end position="84"/>
    </location>
</feature>
<dbReference type="NCBIfam" id="TIGR03824">
    <property type="entry name" value="FlgM_jcvi"/>
    <property type="match status" value="1"/>
</dbReference>
<keyword evidence="3" id="KW-0678">Repressor</keyword>
<evidence type="ECO:0000256" key="8">
    <source>
        <dbReference type="ARBA" id="ARBA00030117"/>
    </source>
</evidence>
<dbReference type="SUPFAM" id="SSF101498">
    <property type="entry name" value="Anti-sigma factor FlgM"/>
    <property type="match status" value="1"/>
</dbReference>
<sequence>MIGNIGFTQSTSYVRETNTVGAEKTPAKQPSNVELSADMRTLNAAKESMKQSSDVDMDKVAAMKAMLKSGNLDVNLDNLADSIVEYYSPSK</sequence>
<reference evidence="10" key="1">
    <citation type="submission" date="2021-12" db="EMBL/GenBank/DDBJ databases">
        <title>Enterovibrio ZSDZ35 sp. nov. and Enterovibrio ZSDZ42 sp. nov., isolated from coastal seawater in Qingdao.</title>
        <authorList>
            <person name="Zhang P."/>
        </authorList>
    </citation>
    <scope>NUCLEOTIDE SEQUENCE</scope>
    <source>
        <strain evidence="10">ZSDZ42</strain>
    </source>
</reference>
<evidence type="ECO:0000256" key="3">
    <source>
        <dbReference type="ARBA" id="ARBA00022491"/>
    </source>
</evidence>
<dbReference type="RefSeq" id="WP_274164409.1">
    <property type="nucleotide sequence ID" value="NZ_JAJUBC010000010.1"/>
</dbReference>
<keyword evidence="10" id="KW-0282">Flagellum</keyword>
<keyword evidence="11" id="KW-1185">Reference proteome</keyword>
<keyword evidence="10" id="KW-0966">Cell projection</keyword>
<organism evidence="10 11">
    <name type="scientific">Enterovibrio gelatinilyticus</name>
    <dbReference type="NCBI Taxonomy" id="2899819"/>
    <lineage>
        <taxon>Bacteria</taxon>
        <taxon>Pseudomonadati</taxon>
        <taxon>Pseudomonadota</taxon>
        <taxon>Gammaproteobacteria</taxon>
        <taxon>Vibrionales</taxon>
        <taxon>Vibrionaceae</taxon>
        <taxon>Enterovibrio</taxon>
    </lineage>
</organism>
<gene>
    <name evidence="10" type="primary">flgM</name>
    <name evidence="10" type="ORF">LRP50_10480</name>
</gene>
<dbReference type="InterPro" id="IPR031316">
    <property type="entry name" value="FlgM_C"/>
</dbReference>
<name>A0ABT5QZX7_9GAMM</name>
<evidence type="ECO:0000313" key="11">
    <source>
        <dbReference type="Proteomes" id="UP001149400"/>
    </source>
</evidence>
<keyword evidence="4" id="KW-1005">Bacterial flagellum biogenesis</keyword>
<evidence type="ECO:0000256" key="1">
    <source>
        <dbReference type="ARBA" id="ARBA00005322"/>
    </source>
</evidence>
<evidence type="ECO:0000256" key="2">
    <source>
        <dbReference type="ARBA" id="ARBA00017823"/>
    </source>
</evidence>
<evidence type="ECO:0000256" key="4">
    <source>
        <dbReference type="ARBA" id="ARBA00022795"/>
    </source>
</evidence>
<keyword evidence="10" id="KW-0969">Cilium</keyword>
<evidence type="ECO:0000259" key="9">
    <source>
        <dbReference type="Pfam" id="PF04316"/>
    </source>
</evidence>
<comment type="function">
    <text evidence="7">Responsible for the coupling of flagellin expression to flagellar assembly by preventing expression of the flagellin genes when a component of the middle class of proteins is defective. It negatively regulates flagellar genes by inhibiting the activity of FliA by directly binding to FliA.</text>
</comment>
<keyword evidence="5" id="KW-0805">Transcription regulation</keyword>
<evidence type="ECO:0000313" key="10">
    <source>
        <dbReference type="EMBL" id="MDD1793554.1"/>
    </source>
</evidence>
<keyword evidence="6" id="KW-0804">Transcription</keyword>
<evidence type="ECO:0000256" key="7">
    <source>
        <dbReference type="ARBA" id="ARBA00024739"/>
    </source>
</evidence>
<dbReference type="InterPro" id="IPR007412">
    <property type="entry name" value="FlgM"/>
</dbReference>
<proteinExistence type="inferred from homology"/>
<comment type="caution">
    <text evidence="10">The sequence shown here is derived from an EMBL/GenBank/DDBJ whole genome shotgun (WGS) entry which is preliminary data.</text>
</comment>
<protein>
    <recommendedName>
        <fullName evidence="2">Negative regulator of flagellin synthesis</fullName>
    </recommendedName>
    <alternativeName>
        <fullName evidence="8">Anti-sigma-28 factor</fullName>
    </alternativeName>
</protein>
<evidence type="ECO:0000256" key="6">
    <source>
        <dbReference type="ARBA" id="ARBA00023163"/>
    </source>
</evidence>
<comment type="similarity">
    <text evidence="1">Belongs to the FlgM family.</text>
</comment>
<dbReference type="InterPro" id="IPR035890">
    <property type="entry name" value="Anti-sigma-28_factor_FlgM_sf"/>
</dbReference>
<evidence type="ECO:0000256" key="5">
    <source>
        <dbReference type="ARBA" id="ARBA00023015"/>
    </source>
</evidence>
<dbReference type="Pfam" id="PF04316">
    <property type="entry name" value="FlgM"/>
    <property type="match status" value="1"/>
</dbReference>
<dbReference type="Proteomes" id="UP001149400">
    <property type="component" value="Unassembled WGS sequence"/>
</dbReference>
<accession>A0ABT5QZX7</accession>